<dbReference type="EMBL" id="BMIB01000002">
    <property type="protein sequence ID" value="GGH65886.1"/>
    <property type="molecule type" value="Genomic_DNA"/>
</dbReference>
<keyword evidence="5" id="KW-1185">Reference proteome</keyword>
<name>A0A917MV23_9BACT</name>
<feature type="domain" description="Protein FecR C-terminal" evidence="3">
    <location>
        <begin position="265"/>
        <end position="330"/>
    </location>
</feature>
<dbReference type="Gene3D" id="2.60.120.1440">
    <property type="match status" value="1"/>
</dbReference>
<dbReference type="AlphaFoldDB" id="A0A917MV23"/>
<dbReference type="InterPro" id="IPR032508">
    <property type="entry name" value="FecR_C"/>
</dbReference>
<dbReference type="PANTHER" id="PTHR30273:SF2">
    <property type="entry name" value="PROTEIN FECR"/>
    <property type="match status" value="1"/>
</dbReference>
<organism evidence="4 5">
    <name type="scientific">Filimonas zeae</name>
    <dbReference type="NCBI Taxonomy" id="1737353"/>
    <lineage>
        <taxon>Bacteria</taxon>
        <taxon>Pseudomonadati</taxon>
        <taxon>Bacteroidota</taxon>
        <taxon>Chitinophagia</taxon>
        <taxon>Chitinophagales</taxon>
        <taxon>Chitinophagaceae</taxon>
        <taxon>Filimonas</taxon>
    </lineage>
</organism>
<evidence type="ECO:0000313" key="5">
    <source>
        <dbReference type="Proteomes" id="UP000627292"/>
    </source>
</evidence>
<dbReference type="Gene3D" id="3.55.50.30">
    <property type="match status" value="1"/>
</dbReference>
<keyword evidence="1" id="KW-0812">Transmembrane</keyword>
<dbReference type="Proteomes" id="UP000627292">
    <property type="component" value="Unassembled WGS sequence"/>
</dbReference>
<dbReference type="Pfam" id="PF16344">
    <property type="entry name" value="FecR_C"/>
    <property type="match status" value="1"/>
</dbReference>
<keyword evidence="1" id="KW-0472">Membrane</keyword>
<evidence type="ECO:0000256" key="1">
    <source>
        <dbReference type="SAM" id="Phobius"/>
    </source>
</evidence>
<proteinExistence type="predicted"/>
<dbReference type="InterPro" id="IPR012373">
    <property type="entry name" value="Ferrdict_sens_TM"/>
</dbReference>
<dbReference type="InterPro" id="IPR006860">
    <property type="entry name" value="FecR"/>
</dbReference>
<dbReference type="GO" id="GO:0016989">
    <property type="term" value="F:sigma factor antagonist activity"/>
    <property type="evidence" value="ECO:0007669"/>
    <property type="project" value="TreeGrafter"/>
</dbReference>
<accession>A0A917MV23</accession>
<feature type="domain" description="FecR protein" evidence="2">
    <location>
        <begin position="126"/>
        <end position="219"/>
    </location>
</feature>
<reference evidence="4" key="1">
    <citation type="journal article" date="2014" name="Int. J. Syst. Evol. Microbiol.">
        <title>Complete genome sequence of Corynebacterium casei LMG S-19264T (=DSM 44701T), isolated from a smear-ripened cheese.</title>
        <authorList>
            <consortium name="US DOE Joint Genome Institute (JGI-PGF)"/>
            <person name="Walter F."/>
            <person name="Albersmeier A."/>
            <person name="Kalinowski J."/>
            <person name="Ruckert C."/>
        </authorList>
    </citation>
    <scope>NUCLEOTIDE SEQUENCE</scope>
    <source>
        <strain evidence="4">CGMCC 1.15290</strain>
    </source>
</reference>
<evidence type="ECO:0000259" key="2">
    <source>
        <dbReference type="Pfam" id="PF04773"/>
    </source>
</evidence>
<gene>
    <name evidence="4" type="ORF">GCM10011379_19500</name>
</gene>
<evidence type="ECO:0000259" key="3">
    <source>
        <dbReference type="Pfam" id="PF16344"/>
    </source>
</evidence>
<evidence type="ECO:0008006" key="6">
    <source>
        <dbReference type="Google" id="ProtNLM"/>
    </source>
</evidence>
<dbReference type="PANTHER" id="PTHR30273">
    <property type="entry name" value="PERIPLASMIC SIGNAL SENSOR AND SIGMA FACTOR ACTIVATOR FECR-RELATED"/>
    <property type="match status" value="1"/>
</dbReference>
<dbReference type="PIRSF" id="PIRSF018266">
    <property type="entry name" value="FecR"/>
    <property type="match status" value="1"/>
</dbReference>
<evidence type="ECO:0000313" key="4">
    <source>
        <dbReference type="EMBL" id="GGH65886.1"/>
    </source>
</evidence>
<reference evidence="4" key="2">
    <citation type="submission" date="2020-09" db="EMBL/GenBank/DDBJ databases">
        <authorList>
            <person name="Sun Q."/>
            <person name="Zhou Y."/>
        </authorList>
    </citation>
    <scope>NUCLEOTIDE SEQUENCE</scope>
    <source>
        <strain evidence="4">CGMCC 1.15290</strain>
    </source>
</reference>
<feature type="transmembrane region" description="Helical" evidence="1">
    <location>
        <begin position="94"/>
        <end position="114"/>
    </location>
</feature>
<protein>
    <recommendedName>
        <fullName evidence="6">FecR family protein</fullName>
    </recommendedName>
</protein>
<sequence length="338" mass="37919">MQAPSLPEDFLMNESFVRYCLDTATPAEHSYWAVYQQQQPHLQSAMAQARDMALAMYQWGQQQEITAAQQQLQQLMQQAALPPVRPLHPVKRHWLAWSGVAAALALAAGAWWLAVRTQPVQWISLQAGTGKVTQFTLPDSSRLWLNSNSRLRYAKDFTHNRQIILDEGEMFCEVQYALQAPFSVTTASGLVVRDIGTAFSVKSYQALPEEQIKVTDGVVAVQQALQQLPLQLRKGSGLAVNRQTGKTTTEAVQQGDTEWINGRVMLNNVTFREFLLVLENHYGMPVRVSDAAVLNCRISASFSAGEPIQQLLDNLKLIYGIDYTIHQNQIRLHGKKCN</sequence>
<dbReference type="Pfam" id="PF04773">
    <property type="entry name" value="FecR"/>
    <property type="match status" value="1"/>
</dbReference>
<dbReference type="RefSeq" id="WP_188951844.1">
    <property type="nucleotide sequence ID" value="NZ_BMIB01000002.1"/>
</dbReference>
<keyword evidence="1" id="KW-1133">Transmembrane helix</keyword>
<comment type="caution">
    <text evidence="4">The sequence shown here is derived from an EMBL/GenBank/DDBJ whole genome shotgun (WGS) entry which is preliminary data.</text>
</comment>